<feature type="non-terminal residue" evidence="1">
    <location>
        <position position="135"/>
    </location>
</feature>
<gene>
    <name evidence="1" type="ORF">g.405</name>
</gene>
<dbReference type="AlphaFoldDB" id="A0A1B6LKV8"/>
<name>A0A1B6LKV8_9HEMI</name>
<reference evidence="1" key="1">
    <citation type="submission" date="2015-11" db="EMBL/GenBank/DDBJ databases">
        <title>De novo transcriptome assembly of four potential Pierce s Disease insect vectors from Arizona vineyards.</title>
        <authorList>
            <person name="Tassone E.E."/>
        </authorList>
    </citation>
    <scope>NUCLEOTIDE SEQUENCE</scope>
</reference>
<protein>
    <submittedName>
        <fullName evidence="1">Uncharacterized protein</fullName>
    </submittedName>
</protein>
<feature type="non-terminal residue" evidence="1">
    <location>
        <position position="1"/>
    </location>
</feature>
<evidence type="ECO:0000313" key="1">
    <source>
        <dbReference type="EMBL" id="JAT24351.1"/>
    </source>
</evidence>
<sequence length="135" mass="15922">VTIGEAFQMFKLENENCIISKSKFFKLRPENILPVSQMPHNVCVCKYHYNFSSIFDSIAKQIQQPDFPSNYHELIYEMCCDTSKEKCMTNKCTRCKSDIFDLIDEEFHVDLNTTIQWKEWDEVSERLTLVENTSS</sequence>
<accession>A0A1B6LKV8</accession>
<organism evidence="1">
    <name type="scientific">Graphocephala atropunctata</name>
    <dbReference type="NCBI Taxonomy" id="36148"/>
    <lineage>
        <taxon>Eukaryota</taxon>
        <taxon>Metazoa</taxon>
        <taxon>Ecdysozoa</taxon>
        <taxon>Arthropoda</taxon>
        <taxon>Hexapoda</taxon>
        <taxon>Insecta</taxon>
        <taxon>Pterygota</taxon>
        <taxon>Neoptera</taxon>
        <taxon>Paraneoptera</taxon>
        <taxon>Hemiptera</taxon>
        <taxon>Auchenorrhyncha</taxon>
        <taxon>Membracoidea</taxon>
        <taxon>Cicadellidae</taxon>
        <taxon>Cicadellinae</taxon>
        <taxon>Cicadellini</taxon>
        <taxon>Graphocephala</taxon>
    </lineage>
</organism>
<dbReference type="EMBL" id="GEBQ01015626">
    <property type="protein sequence ID" value="JAT24351.1"/>
    <property type="molecule type" value="Transcribed_RNA"/>
</dbReference>
<proteinExistence type="predicted"/>